<evidence type="ECO:0000256" key="1">
    <source>
        <dbReference type="SAM" id="SignalP"/>
    </source>
</evidence>
<feature type="chain" id="PRO_5045653491" evidence="1">
    <location>
        <begin position="26"/>
        <end position="119"/>
    </location>
</feature>
<keyword evidence="3" id="KW-1185">Reference proteome</keyword>
<reference evidence="3" key="1">
    <citation type="journal article" date="2019" name="Int. J. Syst. Evol. Microbiol.">
        <title>The Global Catalogue of Microorganisms (GCM) 10K type strain sequencing project: providing services to taxonomists for standard genome sequencing and annotation.</title>
        <authorList>
            <consortium name="The Broad Institute Genomics Platform"/>
            <consortium name="The Broad Institute Genome Sequencing Center for Infectious Disease"/>
            <person name="Wu L."/>
            <person name="Ma J."/>
        </authorList>
    </citation>
    <scope>NUCLEOTIDE SEQUENCE [LARGE SCALE GENOMIC DNA]</scope>
    <source>
        <strain evidence="3">KACC 11588</strain>
    </source>
</reference>
<organism evidence="2 3">
    <name type="scientific">Rubellimicrobium aerolatum</name>
    <dbReference type="NCBI Taxonomy" id="490979"/>
    <lineage>
        <taxon>Bacteria</taxon>
        <taxon>Pseudomonadati</taxon>
        <taxon>Pseudomonadota</taxon>
        <taxon>Alphaproteobacteria</taxon>
        <taxon>Rhodobacterales</taxon>
        <taxon>Roseobacteraceae</taxon>
        <taxon>Rubellimicrobium</taxon>
    </lineage>
</organism>
<dbReference type="RefSeq" id="WP_245218504.1">
    <property type="nucleotide sequence ID" value="NZ_JAGGJP010000002.1"/>
</dbReference>
<gene>
    <name evidence="2" type="ORF">ACFPOC_02625</name>
</gene>
<evidence type="ECO:0000313" key="2">
    <source>
        <dbReference type="EMBL" id="MFC5565306.1"/>
    </source>
</evidence>
<dbReference type="EMBL" id="JBHSNA010000002">
    <property type="protein sequence ID" value="MFC5565306.1"/>
    <property type="molecule type" value="Genomic_DNA"/>
</dbReference>
<feature type="signal peptide" evidence="1">
    <location>
        <begin position="1"/>
        <end position="25"/>
    </location>
</feature>
<name>A0ABW0S8U7_9RHOB</name>
<protein>
    <submittedName>
        <fullName evidence="2">Uncharacterized protein</fullName>
    </submittedName>
</protein>
<sequence>MTRLRRPTRLVLSLGLALAAGPLPAQGVLDRLLGDTPGRGIAPQDLVAARIWVLDAQGGLSNFAEAEMRPGPHVLVVLSATTQVPTFVLRAETGPECAAAARSLTSVHGGRLAYCHPLA</sequence>
<proteinExistence type="predicted"/>
<evidence type="ECO:0000313" key="3">
    <source>
        <dbReference type="Proteomes" id="UP001596056"/>
    </source>
</evidence>
<accession>A0ABW0S8U7</accession>
<comment type="caution">
    <text evidence="2">The sequence shown here is derived from an EMBL/GenBank/DDBJ whole genome shotgun (WGS) entry which is preliminary data.</text>
</comment>
<keyword evidence="1" id="KW-0732">Signal</keyword>
<dbReference type="Proteomes" id="UP001596056">
    <property type="component" value="Unassembled WGS sequence"/>
</dbReference>